<comment type="catalytic activity">
    <reaction evidence="8">
        <text>L-seryl-[protein] + UTP = O-(5'-uridylyl)-L-seryl-[protein] + diphosphate</text>
        <dbReference type="Rhea" id="RHEA:64604"/>
        <dbReference type="Rhea" id="RHEA-COMP:9863"/>
        <dbReference type="Rhea" id="RHEA-COMP:16635"/>
        <dbReference type="ChEBI" id="CHEBI:29999"/>
        <dbReference type="ChEBI" id="CHEBI:33019"/>
        <dbReference type="ChEBI" id="CHEBI:46398"/>
        <dbReference type="ChEBI" id="CHEBI:156051"/>
    </reaction>
</comment>
<feature type="active site" description="Proton acceptor" evidence="8">
    <location>
        <position position="240"/>
    </location>
</feature>
<keyword evidence="5 8" id="KW-0547">Nucleotide-binding</keyword>
<evidence type="ECO:0000313" key="10">
    <source>
        <dbReference type="Proteomes" id="UP000253862"/>
    </source>
</evidence>
<dbReference type="AlphaFoldDB" id="A0A345JQW0"/>
<keyword evidence="2 8" id="KW-0808">Transferase</keyword>
<feature type="binding site" evidence="8">
    <location>
        <position position="84"/>
    </location>
    <ligand>
        <name>ATP</name>
        <dbReference type="ChEBI" id="CHEBI:30616"/>
    </ligand>
</feature>
<feature type="binding site" evidence="8">
    <location>
        <position position="104"/>
    </location>
    <ligand>
        <name>ATP</name>
        <dbReference type="ChEBI" id="CHEBI:30616"/>
    </ligand>
</feature>
<comment type="catalytic activity">
    <reaction evidence="8">
        <text>L-tyrosyl-[protein] + ATP = O-(5'-adenylyl)-L-tyrosyl-[protein] + diphosphate</text>
        <dbReference type="Rhea" id="RHEA:54288"/>
        <dbReference type="Rhea" id="RHEA-COMP:10136"/>
        <dbReference type="Rhea" id="RHEA-COMP:13846"/>
        <dbReference type="ChEBI" id="CHEBI:30616"/>
        <dbReference type="ChEBI" id="CHEBI:33019"/>
        <dbReference type="ChEBI" id="CHEBI:46858"/>
        <dbReference type="ChEBI" id="CHEBI:83624"/>
        <dbReference type="EC" id="2.7.7.108"/>
    </reaction>
</comment>
<feature type="binding site" evidence="8">
    <location>
        <position position="116"/>
    </location>
    <ligand>
        <name>ATP</name>
        <dbReference type="ChEBI" id="CHEBI:30616"/>
    </ligand>
</feature>
<feature type="binding site" evidence="8">
    <location>
        <position position="241"/>
    </location>
    <ligand>
        <name>Mg(2+)</name>
        <dbReference type="ChEBI" id="CHEBI:18420"/>
    </ligand>
</feature>
<feature type="binding site" evidence="8">
    <location>
        <position position="174"/>
    </location>
    <ligand>
        <name>ATP</name>
        <dbReference type="ChEBI" id="CHEBI:30616"/>
    </ligand>
</feature>
<dbReference type="KEGG" id="foo:CGC45_03465"/>
<dbReference type="PANTHER" id="PTHR32057:SF14">
    <property type="entry name" value="PROTEIN ADENYLYLTRANSFERASE SELO, MITOCHONDRIAL"/>
    <property type="match status" value="1"/>
</dbReference>
<evidence type="ECO:0000256" key="1">
    <source>
        <dbReference type="ARBA" id="ARBA00009747"/>
    </source>
</evidence>
<keyword evidence="8" id="KW-0464">Manganese</keyword>
<feature type="binding site" evidence="8">
    <location>
        <position position="83"/>
    </location>
    <ligand>
        <name>ATP</name>
        <dbReference type="ChEBI" id="CHEBI:30616"/>
    </ligand>
</feature>
<dbReference type="NCBIfam" id="NF000658">
    <property type="entry name" value="PRK00029.1"/>
    <property type="match status" value="1"/>
</dbReference>
<dbReference type="RefSeq" id="WP_071628980.1">
    <property type="nucleotide sequence ID" value="NZ_CP022375.1"/>
</dbReference>
<evidence type="ECO:0000256" key="2">
    <source>
        <dbReference type="ARBA" id="ARBA00022679"/>
    </source>
</evidence>
<feature type="binding site" evidence="8">
    <location>
        <position position="250"/>
    </location>
    <ligand>
        <name>Mg(2+)</name>
        <dbReference type="ChEBI" id="CHEBI:18420"/>
    </ligand>
</feature>
<comment type="catalytic activity">
    <reaction evidence="8">
        <text>L-histidyl-[protein] + UTP = N(tele)-(5'-uridylyl)-L-histidyl-[protein] + diphosphate</text>
        <dbReference type="Rhea" id="RHEA:83891"/>
        <dbReference type="Rhea" id="RHEA-COMP:9745"/>
        <dbReference type="Rhea" id="RHEA-COMP:20239"/>
        <dbReference type="ChEBI" id="CHEBI:29979"/>
        <dbReference type="ChEBI" id="CHEBI:33019"/>
        <dbReference type="ChEBI" id="CHEBI:46398"/>
        <dbReference type="ChEBI" id="CHEBI:233474"/>
    </reaction>
</comment>
<sequence>MIDFEYTYSHLPQQFYTQQETYEYPNAKLIILNDCLAAELGLDLVGKSEQQLLKLFLGYSSEKPISQAYAGHQFGNFTMLGDGRAILIGEYKKPNGELADFHLKGAGLTKFSRGGDGKAALAPMLREYIVSEAMYNLGIPTSRILAVVTTGENIQRNRLQQGAIAVRVASSHIRVGTFQYAATLGTEYSQELLEYTLKRHNIAYGENKALSLLDYVIDKQTSLITEWERVGFIHGVMNTDNMTISGETIDYGPCAFMDSYDPDTVFSSIDREGRYAFANQASIAGWNIARLAESLLELISKNKEEAIKLAQDKLQSYPEIYKNKWKKMFLAKLGLSIDKAFDDEMISGLFIEMFKYKLDYTNTFYNLTYKNFATLKGNGLGDWLSKYIINSGINFANMKKTNPVIIPRNHQVEKALKFAEDAKLGNLYNLIAALKTPYEFNSLTKKYMAEPNEEEKVRFTFCGT</sequence>
<dbReference type="PANTHER" id="PTHR32057">
    <property type="entry name" value="PROTEIN ADENYLYLTRANSFERASE SELO, MITOCHONDRIAL"/>
    <property type="match status" value="1"/>
</dbReference>
<dbReference type="OrthoDB" id="9776281at2"/>
<name>A0A345JQW0_9GAMM</name>
<proteinExistence type="inferred from homology"/>
<dbReference type="EC" id="2.7.7.108" evidence="8"/>
<dbReference type="Proteomes" id="UP000253862">
    <property type="component" value="Chromosome"/>
</dbReference>
<comment type="catalytic activity">
    <reaction evidence="8">
        <text>L-seryl-[protein] + ATP = 3-O-(5'-adenylyl)-L-seryl-[protein] + diphosphate</text>
        <dbReference type="Rhea" id="RHEA:58120"/>
        <dbReference type="Rhea" id="RHEA-COMP:9863"/>
        <dbReference type="Rhea" id="RHEA-COMP:15073"/>
        <dbReference type="ChEBI" id="CHEBI:29999"/>
        <dbReference type="ChEBI" id="CHEBI:30616"/>
        <dbReference type="ChEBI" id="CHEBI:33019"/>
        <dbReference type="ChEBI" id="CHEBI:142516"/>
        <dbReference type="EC" id="2.7.7.108"/>
    </reaction>
</comment>
<dbReference type="GO" id="GO:0005524">
    <property type="term" value="F:ATP binding"/>
    <property type="evidence" value="ECO:0007669"/>
    <property type="project" value="UniProtKB-UniRule"/>
</dbReference>
<keyword evidence="4 8" id="KW-0479">Metal-binding</keyword>
<protein>
    <recommendedName>
        <fullName evidence="8">Protein nucleotidyltransferase YdiU</fullName>
        <ecNumber evidence="8">2.7.7.-</ecNumber>
    </recommendedName>
    <alternativeName>
        <fullName evidence="8">Protein adenylyltransferase YdiU</fullName>
        <ecNumber evidence="8">2.7.7.108</ecNumber>
    </alternativeName>
    <alternativeName>
        <fullName evidence="8">Protein uridylyltransferase YdiU</fullName>
        <ecNumber evidence="8">2.7.7.-</ecNumber>
    </alternativeName>
</protein>
<dbReference type="GO" id="GO:0030145">
    <property type="term" value="F:manganese ion binding"/>
    <property type="evidence" value="ECO:0007669"/>
    <property type="project" value="UniProtKB-UniRule"/>
</dbReference>
<organism evidence="9 10">
    <name type="scientific">Francisella opportunistica</name>
    <dbReference type="NCBI Taxonomy" id="2016517"/>
    <lineage>
        <taxon>Bacteria</taxon>
        <taxon>Pseudomonadati</taxon>
        <taxon>Pseudomonadota</taxon>
        <taxon>Gammaproteobacteria</taxon>
        <taxon>Thiotrichales</taxon>
        <taxon>Francisellaceae</taxon>
        <taxon>Francisella</taxon>
    </lineage>
</organism>
<dbReference type="EC" id="2.7.7.-" evidence="8"/>
<evidence type="ECO:0000256" key="5">
    <source>
        <dbReference type="ARBA" id="ARBA00022741"/>
    </source>
</evidence>
<comment type="cofactor">
    <cofactor evidence="8">
        <name>Mg(2+)</name>
        <dbReference type="ChEBI" id="CHEBI:18420"/>
    </cofactor>
    <cofactor evidence="8">
        <name>Mn(2+)</name>
        <dbReference type="ChEBI" id="CHEBI:29035"/>
    </cofactor>
</comment>
<dbReference type="InterPro" id="IPR003846">
    <property type="entry name" value="SelO"/>
</dbReference>
<comment type="similarity">
    <text evidence="1 8">Belongs to the SELO family.</text>
</comment>
<evidence type="ECO:0000256" key="7">
    <source>
        <dbReference type="ARBA" id="ARBA00022842"/>
    </source>
</evidence>
<reference evidence="9 10" key="1">
    <citation type="submission" date="2017-07" db="EMBL/GenBank/DDBJ databases">
        <title>Complete genome sequences and comparative analysis of the novel pathogen Francisella opportunistica.</title>
        <authorList>
            <person name="Dietrich E.A."/>
            <person name="Kingry L.C."/>
            <person name="Petersen J.M."/>
        </authorList>
    </citation>
    <scope>NUCLEOTIDE SEQUENCE [LARGE SCALE GENOMIC DNA]</scope>
    <source>
        <strain evidence="9 10">14-2155</strain>
    </source>
</reference>
<evidence type="ECO:0000313" key="9">
    <source>
        <dbReference type="EMBL" id="AXH29706.1"/>
    </source>
</evidence>
<gene>
    <name evidence="8" type="primary">ydiU</name>
    <name evidence="8" type="synonym">selO</name>
    <name evidence="9" type="ORF">CGC43_03475</name>
</gene>
<feature type="binding site" evidence="8">
    <location>
        <position position="81"/>
    </location>
    <ligand>
        <name>ATP</name>
        <dbReference type="ChEBI" id="CHEBI:30616"/>
    </ligand>
</feature>
<evidence type="ECO:0000256" key="3">
    <source>
        <dbReference type="ARBA" id="ARBA00022695"/>
    </source>
</evidence>
<evidence type="ECO:0000256" key="4">
    <source>
        <dbReference type="ARBA" id="ARBA00022723"/>
    </source>
</evidence>
<dbReference type="HAMAP" id="MF_00692">
    <property type="entry name" value="SelO"/>
    <property type="match status" value="1"/>
</dbReference>
<dbReference type="GO" id="GO:0070733">
    <property type="term" value="F:AMPylase activity"/>
    <property type="evidence" value="ECO:0007669"/>
    <property type="project" value="UniProtKB-EC"/>
</dbReference>
<accession>A0A345JQW0</accession>
<evidence type="ECO:0000256" key="6">
    <source>
        <dbReference type="ARBA" id="ARBA00022840"/>
    </source>
</evidence>
<keyword evidence="6 8" id="KW-0067">ATP-binding</keyword>
<keyword evidence="10" id="KW-1185">Reference proteome</keyword>
<comment type="catalytic activity">
    <reaction evidence="8">
        <text>L-tyrosyl-[protein] + UTP = O-(5'-uridylyl)-L-tyrosyl-[protein] + diphosphate</text>
        <dbReference type="Rhea" id="RHEA:83887"/>
        <dbReference type="Rhea" id="RHEA-COMP:10136"/>
        <dbReference type="Rhea" id="RHEA-COMP:20238"/>
        <dbReference type="ChEBI" id="CHEBI:33019"/>
        <dbReference type="ChEBI" id="CHEBI:46398"/>
        <dbReference type="ChEBI" id="CHEBI:46858"/>
        <dbReference type="ChEBI" id="CHEBI:90602"/>
    </reaction>
</comment>
<dbReference type="Pfam" id="PF02696">
    <property type="entry name" value="SelO"/>
    <property type="match status" value="1"/>
</dbReference>
<keyword evidence="3 8" id="KW-0548">Nucleotidyltransferase</keyword>
<dbReference type="EMBL" id="CP022375">
    <property type="protein sequence ID" value="AXH29706.1"/>
    <property type="molecule type" value="Genomic_DNA"/>
</dbReference>
<feature type="binding site" evidence="8">
    <location>
        <position position="167"/>
    </location>
    <ligand>
        <name>ATP</name>
        <dbReference type="ChEBI" id="CHEBI:30616"/>
    </ligand>
</feature>
<evidence type="ECO:0000256" key="8">
    <source>
        <dbReference type="HAMAP-Rule" id="MF_00692"/>
    </source>
</evidence>
<comment type="catalytic activity">
    <reaction evidence="8">
        <text>L-threonyl-[protein] + ATP = 3-O-(5'-adenylyl)-L-threonyl-[protein] + diphosphate</text>
        <dbReference type="Rhea" id="RHEA:54292"/>
        <dbReference type="Rhea" id="RHEA-COMP:11060"/>
        <dbReference type="Rhea" id="RHEA-COMP:13847"/>
        <dbReference type="ChEBI" id="CHEBI:30013"/>
        <dbReference type="ChEBI" id="CHEBI:30616"/>
        <dbReference type="ChEBI" id="CHEBI:33019"/>
        <dbReference type="ChEBI" id="CHEBI:138113"/>
        <dbReference type="EC" id="2.7.7.108"/>
    </reaction>
</comment>
<feature type="binding site" evidence="8">
    <location>
        <position position="250"/>
    </location>
    <ligand>
        <name>ATP</name>
        <dbReference type="ChEBI" id="CHEBI:30616"/>
    </ligand>
</feature>
<dbReference type="GO" id="GO:0000287">
    <property type="term" value="F:magnesium ion binding"/>
    <property type="evidence" value="ECO:0007669"/>
    <property type="project" value="UniProtKB-UniRule"/>
</dbReference>
<keyword evidence="7 8" id="KW-0460">Magnesium</keyword>
<comment type="function">
    <text evidence="8">Nucleotidyltransferase involved in the post-translational modification of proteins. It can catalyze the addition of adenosine monophosphate (AMP) or uridine monophosphate (UMP) to a protein, resulting in modifications known as AMPylation and UMPylation.</text>
</comment>
<feature type="binding site" evidence="8">
    <location>
        <position position="117"/>
    </location>
    <ligand>
        <name>ATP</name>
        <dbReference type="ChEBI" id="CHEBI:30616"/>
    </ligand>
</feature>